<dbReference type="Proteomes" id="UP000238479">
    <property type="component" value="Chromosome 7"/>
</dbReference>
<protein>
    <submittedName>
        <fullName evidence="1">Uncharacterized protein</fullName>
    </submittedName>
</protein>
<dbReference type="EMBL" id="PDCK01000045">
    <property type="protein sequence ID" value="PRQ20604.1"/>
    <property type="molecule type" value="Genomic_DNA"/>
</dbReference>
<gene>
    <name evidence="1" type="ORF">RchiOBHm_Chr7g0229971</name>
</gene>
<name>A0A2P6PF98_ROSCH</name>
<organism evidence="1 2">
    <name type="scientific">Rosa chinensis</name>
    <name type="common">China rose</name>
    <dbReference type="NCBI Taxonomy" id="74649"/>
    <lineage>
        <taxon>Eukaryota</taxon>
        <taxon>Viridiplantae</taxon>
        <taxon>Streptophyta</taxon>
        <taxon>Embryophyta</taxon>
        <taxon>Tracheophyta</taxon>
        <taxon>Spermatophyta</taxon>
        <taxon>Magnoliopsida</taxon>
        <taxon>eudicotyledons</taxon>
        <taxon>Gunneridae</taxon>
        <taxon>Pentapetalae</taxon>
        <taxon>rosids</taxon>
        <taxon>fabids</taxon>
        <taxon>Rosales</taxon>
        <taxon>Rosaceae</taxon>
        <taxon>Rosoideae</taxon>
        <taxon>Rosoideae incertae sedis</taxon>
        <taxon>Rosa</taxon>
    </lineage>
</organism>
<reference evidence="1 2" key="1">
    <citation type="journal article" date="2018" name="Nat. Genet.">
        <title>The Rosa genome provides new insights in the design of modern roses.</title>
        <authorList>
            <person name="Bendahmane M."/>
        </authorList>
    </citation>
    <scope>NUCLEOTIDE SEQUENCE [LARGE SCALE GENOMIC DNA]</scope>
    <source>
        <strain evidence="2">cv. Old Blush</strain>
    </source>
</reference>
<keyword evidence="2" id="KW-1185">Reference proteome</keyword>
<dbReference type="AlphaFoldDB" id="A0A2P6PF98"/>
<evidence type="ECO:0000313" key="2">
    <source>
        <dbReference type="Proteomes" id="UP000238479"/>
    </source>
</evidence>
<accession>A0A2P6PF98</accession>
<evidence type="ECO:0000313" key="1">
    <source>
        <dbReference type="EMBL" id="PRQ20604.1"/>
    </source>
</evidence>
<sequence>MVTKENGEEMVRQGDEMDEGIGICFRVRGEGVYIGKRKKSEIGKDGVN</sequence>
<proteinExistence type="predicted"/>
<comment type="caution">
    <text evidence="1">The sequence shown here is derived from an EMBL/GenBank/DDBJ whole genome shotgun (WGS) entry which is preliminary data.</text>
</comment>
<dbReference type="Gramene" id="PRQ20604">
    <property type="protein sequence ID" value="PRQ20604"/>
    <property type="gene ID" value="RchiOBHm_Chr7g0229971"/>
</dbReference>